<reference evidence="9 10" key="1">
    <citation type="submission" date="2017-02" db="EMBL/GenBank/DDBJ databases">
        <title>The new phylogeny of genus Mycobacterium.</title>
        <authorList>
            <person name="Tortoli E."/>
            <person name="Trovato A."/>
            <person name="Cirillo D.M."/>
        </authorList>
    </citation>
    <scope>NUCLEOTIDE SEQUENCE [LARGE SCALE GENOMIC DNA]</scope>
    <source>
        <strain evidence="9 10">RW6</strain>
    </source>
</reference>
<dbReference type="AlphaFoldDB" id="A0A1X0BA52"/>
<dbReference type="Gene3D" id="1.10.10.10">
    <property type="entry name" value="Winged helix-like DNA-binding domain superfamily/Winged helix DNA-binding domain"/>
    <property type="match status" value="1"/>
</dbReference>
<keyword evidence="5" id="KW-0804">Transcription</keyword>
<comment type="similarity">
    <text evidence="1">Belongs to the LysR transcriptional regulatory family.</text>
</comment>
<keyword evidence="4" id="KW-0010">Activator</keyword>
<dbReference type="SUPFAM" id="SSF46785">
    <property type="entry name" value="Winged helix' DNA-binding domain"/>
    <property type="match status" value="1"/>
</dbReference>
<dbReference type="Proteomes" id="UP000192448">
    <property type="component" value="Unassembled WGS sequence"/>
</dbReference>
<name>A0A1X0BA52_9MYCO</name>
<protein>
    <recommendedName>
        <fullName evidence="6">Probable hydrogen peroxide-inducible genes activator</fullName>
    </recommendedName>
</protein>
<evidence type="ECO:0000256" key="5">
    <source>
        <dbReference type="ARBA" id="ARBA00023163"/>
    </source>
</evidence>
<dbReference type="STRING" id="1927124.BST13_02865"/>
<evidence type="ECO:0000259" key="8">
    <source>
        <dbReference type="PROSITE" id="PS50931"/>
    </source>
</evidence>
<dbReference type="PROSITE" id="PS50931">
    <property type="entry name" value="HTH_LYSR"/>
    <property type="match status" value="1"/>
</dbReference>
<sequence length="317" mass="34089">MESSAFVSLRQLRFWLVIIEEGSVTAAARRLSISQPALSQHLRALERQLGGPLLERLPRGVQPTPLGRSLLGDARDALAAAQRLERHARSAQALETGVLEVATLPSLVDSTLLEPLRRWHLEHTGTSIRLHEFPLGRLLDDAVAGGTADVAVSNRPNRWSGPVVHLGWEQFVVLLPPGDPAASQSGPIVLSELAERDWVLYEPANGLADFVAIACAKAGFVPRPALLTSQVQAAARLAAAGLGPALVPSHNVPPELSSAARPLDPPVIWELTAFARTTFSPIAAAFITQLRKQPWAKRPKNAIVLPGPSDHHMDSVM</sequence>
<gene>
    <name evidence="9" type="ORF">BST13_02865</name>
</gene>
<evidence type="ECO:0000313" key="10">
    <source>
        <dbReference type="Proteomes" id="UP000192448"/>
    </source>
</evidence>
<dbReference type="GO" id="GO:0003677">
    <property type="term" value="F:DNA binding"/>
    <property type="evidence" value="ECO:0007669"/>
    <property type="project" value="UniProtKB-KW"/>
</dbReference>
<dbReference type="Pfam" id="PF00126">
    <property type="entry name" value="HTH_1"/>
    <property type="match status" value="1"/>
</dbReference>
<feature type="domain" description="HTH lysR-type" evidence="8">
    <location>
        <begin position="7"/>
        <end position="64"/>
    </location>
</feature>
<dbReference type="Gene3D" id="3.40.190.290">
    <property type="match status" value="1"/>
</dbReference>
<dbReference type="InterPro" id="IPR036390">
    <property type="entry name" value="WH_DNA-bd_sf"/>
</dbReference>
<accession>A0A1X0BA52</accession>
<dbReference type="GO" id="GO:0032993">
    <property type="term" value="C:protein-DNA complex"/>
    <property type="evidence" value="ECO:0007669"/>
    <property type="project" value="TreeGrafter"/>
</dbReference>
<keyword evidence="3" id="KW-0238">DNA-binding</keyword>
<dbReference type="InterPro" id="IPR036388">
    <property type="entry name" value="WH-like_DNA-bd_sf"/>
</dbReference>
<dbReference type="FunFam" id="1.10.10.10:FF:000001">
    <property type="entry name" value="LysR family transcriptional regulator"/>
    <property type="match status" value="1"/>
</dbReference>
<evidence type="ECO:0000313" key="9">
    <source>
        <dbReference type="EMBL" id="ORA39222.1"/>
    </source>
</evidence>
<dbReference type="EMBL" id="MVHF01000002">
    <property type="protein sequence ID" value="ORA39222.1"/>
    <property type="molecule type" value="Genomic_DNA"/>
</dbReference>
<evidence type="ECO:0000256" key="2">
    <source>
        <dbReference type="ARBA" id="ARBA00023015"/>
    </source>
</evidence>
<keyword evidence="2" id="KW-0805">Transcription regulation</keyword>
<dbReference type="GO" id="GO:0003700">
    <property type="term" value="F:DNA-binding transcription factor activity"/>
    <property type="evidence" value="ECO:0007669"/>
    <property type="project" value="InterPro"/>
</dbReference>
<evidence type="ECO:0000256" key="7">
    <source>
        <dbReference type="ARBA" id="ARBA00056658"/>
    </source>
</evidence>
<dbReference type="OrthoDB" id="9789529at2"/>
<evidence type="ECO:0000256" key="4">
    <source>
        <dbReference type="ARBA" id="ARBA00023159"/>
    </source>
</evidence>
<evidence type="ECO:0000256" key="6">
    <source>
        <dbReference type="ARBA" id="ARBA00040885"/>
    </source>
</evidence>
<dbReference type="CDD" id="cd05466">
    <property type="entry name" value="PBP2_LTTR_substrate"/>
    <property type="match status" value="1"/>
</dbReference>
<evidence type="ECO:0000256" key="3">
    <source>
        <dbReference type="ARBA" id="ARBA00023125"/>
    </source>
</evidence>
<comment type="function">
    <text evidence="7">Required for the induction the katG gene for catalase. Involved in the response to hydrogen peroxide.</text>
</comment>
<dbReference type="SUPFAM" id="SSF53850">
    <property type="entry name" value="Periplasmic binding protein-like II"/>
    <property type="match status" value="1"/>
</dbReference>
<keyword evidence="10" id="KW-1185">Reference proteome</keyword>
<dbReference type="InterPro" id="IPR005119">
    <property type="entry name" value="LysR_subst-bd"/>
</dbReference>
<comment type="caution">
    <text evidence="9">The sequence shown here is derived from an EMBL/GenBank/DDBJ whole genome shotgun (WGS) entry which is preliminary data.</text>
</comment>
<dbReference type="PRINTS" id="PR00039">
    <property type="entry name" value="HTHLYSR"/>
</dbReference>
<dbReference type="InterPro" id="IPR000847">
    <property type="entry name" value="LysR_HTH_N"/>
</dbReference>
<organism evidence="9 10">
    <name type="scientific">Mycobacterium aquaticum</name>
    <dbReference type="NCBI Taxonomy" id="1927124"/>
    <lineage>
        <taxon>Bacteria</taxon>
        <taxon>Bacillati</taxon>
        <taxon>Actinomycetota</taxon>
        <taxon>Actinomycetes</taxon>
        <taxon>Mycobacteriales</taxon>
        <taxon>Mycobacteriaceae</taxon>
        <taxon>Mycobacterium</taxon>
    </lineage>
</organism>
<proteinExistence type="inferred from homology"/>
<dbReference type="Pfam" id="PF03466">
    <property type="entry name" value="LysR_substrate"/>
    <property type="match status" value="1"/>
</dbReference>
<dbReference type="PANTHER" id="PTHR30346:SF28">
    <property type="entry name" value="HTH-TYPE TRANSCRIPTIONAL REGULATOR CYNR"/>
    <property type="match status" value="1"/>
</dbReference>
<dbReference type="PANTHER" id="PTHR30346">
    <property type="entry name" value="TRANSCRIPTIONAL DUAL REGULATOR HCAR-RELATED"/>
    <property type="match status" value="1"/>
</dbReference>
<evidence type="ECO:0000256" key="1">
    <source>
        <dbReference type="ARBA" id="ARBA00009437"/>
    </source>
</evidence>